<name>A0A7S7NSX6_PALFE</name>
<keyword evidence="2" id="KW-1185">Reference proteome</keyword>
<sequence length="76" mass="8797">MAIVNGERAGLTRIGDDRCECLRWKGLYVEAEWDPTVPHGNDRAFWCEKTQICIGPDAKVVDEYECNETRTCYREL</sequence>
<dbReference type="Proteomes" id="UP000593892">
    <property type="component" value="Chromosome"/>
</dbReference>
<evidence type="ECO:0000313" key="2">
    <source>
        <dbReference type="Proteomes" id="UP000593892"/>
    </source>
</evidence>
<dbReference type="KEGG" id="pfer:IRI77_03985"/>
<dbReference type="RefSeq" id="WP_194450790.1">
    <property type="nucleotide sequence ID" value="NZ_CP063849.1"/>
</dbReference>
<evidence type="ECO:0000313" key="1">
    <source>
        <dbReference type="EMBL" id="QOY89128.1"/>
    </source>
</evidence>
<proteinExistence type="predicted"/>
<dbReference type="EMBL" id="CP063849">
    <property type="protein sequence ID" value="QOY89128.1"/>
    <property type="molecule type" value="Genomic_DNA"/>
</dbReference>
<organism evidence="1 2">
    <name type="scientific">Paludibaculum fermentans</name>
    <dbReference type="NCBI Taxonomy" id="1473598"/>
    <lineage>
        <taxon>Bacteria</taxon>
        <taxon>Pseudomonadati</taxon>
        <taxon>Acidobacteriota</taxon>
        <taxon>Terriglobia</taxon>
        <taxon>Bryobacterales</taxon>
        <taxon>Bryobacteraceae</taxon>
        <taxon>Paludibaculum</taxon>
    </lineage>
</organism>
<gene>
    <name evidence="1" type="ORF">IRI77_03985</name>
</gene>
<reference evidence="1 2" key="1">
    <citation type="submission" date="2020-10" db="EMBL/GenBank/DDBJ databases">
        <title>Complete genome sequence of Paludibaculum fermentans P105T, a facultatively anaerobic acidobacterium capable of dissimilatory Fe(III) reduction.</title>
        <authorList>
            <person name="Dedysh S.N."/>
            <person name="Beletsky A.V."/>
            <person name="Kulichevskaya I.S."/>
            <person name="Mardanov A.V."/>
            <person name="Ravin N.V."/>
        </authorList>
    </citation>
    <scope>NUCLEOTIDE SEQUENCE [LARGE SCALE GENOMIC DNA]</scope>
    <source>
        <strain evidence="1 2">P105</strain>
    </source>
</reference>
<accession>A0A7S7NSX6</accession>
<protein>
    <submittedName>
        <fullName evidence="1">Uncharacterized protein</fullName>
    </submittedName>
</protein>
<dbReference type="AlphaFoldDB" id="A0A7S7NSX6"/>